<dbReference type="EMBL" id="BAFB01000090">
    <property type="protein sequence ID" value="GAB33979.1"/>
    <property type="molecule type" value="Genomic_DNA"/>
</dbReference>
<feature type="transmembrane region" description="Helical" evidence="1">
    <location>
        <begin position="52"/>
        <end position="74"/>
    </location>
</feature>
<keyword evidence="3" id="KW-1185">Reference proteome</keyword>
<accession>H5TKH1</accession>
<feature type="transmembrane region" description="Helical" evidence="1">
    <location>
        <begin position="401"/>
        <end position="419"/>
    </location>
</feature>
<proteinExistence type="predicted"/>
<keyword evidence="1" id="KW-0472">Membrane</keyword>
<feature type="transmembrane region" description="Helical" evidence="1">
    <location>
        <begin position="504"/>
        <end position="524"/>
    </location>
</feature>
<evidence type="ECO:0000313" key="2">
    <source>
        <dbReference type="EMBL" id="GAB33979.1"/>
    </source>
</evidence>
<dbReference type="AlphaFoldDB" id="H5TKH1"/>
<dbReference type="Proteomes" id="UP000005038">
    <property type="component" value="Unassembled WGS sequence"/>
</dbReference>
<feature type="transmembrane region" description="Helical" evidence="1">
    <location>
        <begin position="80"/>
        <end position="97"/>
    </location>
</feature>
<feature type="transmembrane region" description="Helical" evidence="1">
    <location>
        <begin position="256"/>
        <end position="277"/>
    </location>
</feature>
<feature type="transmembrane region" description="Helical" evidence="1">
    <location>
        <begin position="447"/>
        <end position="468"/>
    </location>
</feature>
<feature type="transmembrane region" description="Helical" evidence="1">
    <location>
        <begin position="17"/>
        <end position="40"/>
    </location>
</feature>
<feature type="transmembrane region" description="Helical" evidence="1">
    <location>
        <begin position="118"/>
        <end position="136"/>
    </location>
</feature>
<evidence type="ECO:0000256" key="1">
    <source>
        <dbReference type="SAM" id="Phobius"/>
    </source>
</evidence>
<feature type="transmembrane region" description="Helical" evidence="1">
    <location>
        <begin position="556"/>
        <end position="578"/>
    </location>
</feature>
<feature type="transmembrane region" description="Helical" evidence="1">
    <location>
        <begin position="531"/>
        <end position="550"/>
    </location>
</feature>
<feature type="transmembrane region" description="Helical" evidence="1">
    <location>
        <begin position="425"/>
        <end position="442"/>
    </location>
</feature>
<dbReference type="STRING" id="1108044.GOOTI_090_00090"/>
<feature type="transmembrane region" description="Helical" evidence="1">
    <location>
        <begin position="178"/>
        <end position="198"/>
    </location>
</feature>
<feature type="transmembrane region" description="Helical" evidence="1">
    <location>
        <begin position="148"/>
        <end position="171"/>
    </location>
</feature>
<gene>
    <name evidence="2" type="ORF">GOOTI_090_00090</name>
</gene>
<keyword evidence="1" id="KW-1133">Transmembrane helix</keyword>
<feature type="transmembrane region" description="Helical" evidence="1">
    <location>
        <begin position="610"/>
        <end position="628"/>
    </location>
</feature>
<reference evidence="2" key="1">
    <citation type="submission" date="2012-02" db="EMBL/GenBank/DDBJ databases">
        <title>Whole genome shotgun sequence of Gordonia otitidis NBRC 100426.</title>
        <authorList>
            <person name="Yoshida I."/>
            <person name="Hosoyama A."/>
            <person name="Tsuchikane K."/>
            <person name="Katsumata H."/>
            <person name="Yamazaki S."/>
            <person name="Fujita N."/>
        </authorList>
    </citation>
    <scope>NUCLEOTIDE SEQUENCE [LARGE SCALE GENOMIC DNA]</scope>
    <source>
        <strain evidence="2">NBRC 100426</strain>
    </source>
</reference>
<name>H5TKH1_GORO1</name>
<organism evidence="2 3">
    <name type="scientific">Gordonia otitidis (strain DSM 44809 / CCUG 52243 / JCM 12355 / NBRC 100426 / IFM 10032)</name>
    <dbReference type="NCBI Taxonomy" id="1108044"/>
    <lineage>
        <taxon>Bacteria</taxon>
        <taxon>Bacillati</taxon>
        <taxon>Actinomycetota</taxon>
        <taxon>Actinomycetes</taxon>
        <taxon>Mycobacteriales</taxon>
        <taxon>Gordoniaceae</taxon>
        <taxon>Gordonia</taxon>
    </lineage>
</organism>
<keyword evidence="1" id="KW-0812">Transmembrane</keyword>
<sequence>MILSFSALAGVSISVPVWMRAIIMATAAFSIPGIPIASFFRLPGFALNVSIAAPLSVSVLILTAQTQIVLAWWHPEAAEATVASVSLTLTALAYYRCRRLGDYGRVVALRSPAWQPRIIWIAVLIASVILFVSAAQRFDPAVSGATGIITHVSPLYLVALLLIAITIVVVYTSRRFDITLAVLTFAVTVVVTSMYTAIAAGTASFPTAYAHRGFVDILNRLQHLPPPSDARFSWAGFFAGSAQLVRAGEMPSADAFLIWAPVVNSLVCAAPVFLIGLSITHSRRLAMLGATISALFNWYQQDYFSPQSIASLIYFSMLAVLLWQLGRRALPDTASPRLHLISAAWVSWAQAHRPIGGPRAIFDALRGSLGDMPPILPLLREVPSWLVATVRRTPARVPERGALWELGMELILAITLAALVVEHQLTPMAAIAALLAFSVFGMTRYRLLWVVAILLFVAWFSFGARTFWYGHLHSVLGDVGQVANADSGVSRRLGMSPDYTRMQYLRLISSGFFACAGFFGWVFCLRKDRMWVAAGFLTIIPFGLVMVQSYGGEVVIRAFVLSAPILAPLAALLVAAIYTRAADGALHPLRRVKKDGRNAVPQLGARRVRIVQAASIVAVLIASLVLVANRGLNTAIEYTSRTQERVSQKLMSNVPQGSTVMLWWANSTLASGRLFSGVSVLTVDSLKCLDTLAECTISKDPDYIVSVPQTDAALRYQYGYPTDWIESQMQQLLDAGYYRIIYNDPSIVVLRNIKDPSVELN</sequence>
<evidence type="ECO:0000313" key="3">
    <source>
        <dbReference type="Proteomes" id="UP000005038"/>
    </source>
</evidence>
<protein>
    <submittedName>
        <fullName evidence="2">Uncharacterized protein</fullName>
    </submittedName>
</protein>
<comment type="caution">
    <text evidence="2">The sequence shown here is derived from an EMBL/GenBank/DDBJ whole genome shotgun (WGS) entry which is preliminary data.</text>
</comment>